<proteinExistence type="predicted"/>
<protein>
    <submittedName>
        <fullName evidence="2">Retrotransposon hot spot (RHS) protein</fullName>
    </submittedName>
</protein>
<dbReference type="Proteomes" id="UP000283634">
    <property type="component" value="Unassembled WGS sequence"/>
</dbReference>
<sequence length="188" mass="20124">MTVQRSSAHRPSLVVLTSEKWPYALLQGGGSDYCVYSEVEQVWLIVEGDLAGLFGTHGGANSASVRRVLIGTPGFGKSVDACSCLLYQLLHYDAEQLHTVACFIGERAFLFDKTTKTVFFFGYSTSAMKSLFGGLHADEGVYCLRRDGGGRHCPPRCLPSGGACLPCRPQKKLAGGAGRRTRAPAGSS</sequence>
<evidence type="ECO:0000313" key="3">
    <source>
        <dbReference type="Proteomes" id="UP000283634"/>
    </source>
</evidence>
<dbReference type="InterPro" id="IPR046836">
    <property type="entry name" value="RHS_C"/>
</dbReference>
<name>A0A3R7JRD2_TRYRA</name>
<dbReference type="AlphaFoldDB" id="A0A3R7JRD2"/>
<dbReference type="EMBL" id="MKGL01000818">
    <property type="protein sequence ID" value="RNE95665.1"/>
    <property type="molecule type" value="Genomic_DNA"/>
</dbReference>
<dbReference type="InterPro" id="IPR006518">
    <property type="entry name" value="Trypano_RHS"/>
</dbReference>
<gene>
    <name evidence="2" type="ORF">TraAM80_10325</name>
</gene>
<reference evidence="2 3" key="1">
    <citation type="journal article" date="2018" name="BMC Genomics">
        <title>Genomic comparison of Trypanosoma conorhini and Trypanosoma rangeli to Trypanosoma cruzi strains of high and low virulence.</title>
        <authorList>
            <person name="Bradwell K.R."/>
            <person name="Koparde V.N."/>
            <person name="Matveyev A.V."/>
            <person name="Serrano M.G."/>
            <person name="Alves J.M."/>
            <person name="Parikh H."/>
            <person name="Huang B."/>
            <person name="Lee V."/>
            <person name="Espinosa-Alvarez O."/>
            <person name="Ortiz P.A."/>
            <person name="Costa-Martins A.G."/>
            <person name="Teixeira M.M."/>
            <person name="Buck G.A."/>
        </authorList>
    </citation>
    <scope>NUCLEOTIDE SEQUENCE [LARGE SCALE GENOMIC DNA]</scope>
    <source>
        <strain evidence="2 3">AM80</strain>
    </source>
</reference>
<evidence type="ECO:0000313" key="2">
    <source>
        <dbReference type="EMBL" id="RNE95665.1"/>
    </source>
</evidence>
<dbReference type="NCBIfam" id="TIGR01631">
    <property type="entry name" value="Trypano_RHS"/>
    <property type="match status" value="1"/>
</dbReference>
<feature type="domain" description="Retrotransposon hot spot protein,C-terminal" evidence="1">
    <location>
        <begin position="68"/>
        <end position="122"/>
    </location>
</feature>
<comment type="caution">
    <text evidence="2">The sequence shown here is derived from an EMBL/GenBank/DDBJ whole genome shotgun (WGS) entry which is preliminary data.</text>
</comment>
<dbReference type="GeneID" id="40334258"/>
<evidence type="ECO:0000259" key="1">
    <source>
        <dbReference type="Pfam" id="PF07999"/>
    </source>
</evidence>
<accession>A0A3R7JRD2</accession>
<dbReference type="Pfam" id="PF07999">
    <property type="entry name" value="RHSP"/>
    <property type="match status" value="1"/>
</dbReference>
<keyword evidence="3" id="KW-1185">Reference proteome</keyword>
<dbReference type="RefSeq" id="XP_029233355.1">
    <property type="nucleotide sequence ID" value="XM_029386953.1"/>
</dbReference>
<organism evidence="2 3">
    <name type="scientific">Trypanosoma rangeli</name>
    <dbReference type="NCBI Taxonomy" id="5698"/>
    <lineage>
        <taxon>Eukaryota</taxon>
        <taxon>Discoba</taxon>
        <taxon>Euglenozoa</taxon>
        <taxon>Kinetoplastea</taxon>
        <taxon>Metakinetoplastina</taxon>
        <taxon>Trypanosomatida</taxon>
        <taxon>Trypanosomatidae</taxon>
        <taxon>Trypanosoma</taxon>
        <taxon>Herpetosoma</taxon>
    </lineage>
</organism>